<reference evidence="1" key="1">
    <citation type="submission" date="2011-01" db="EMBL/GenBank/DDBJ databases">
        <authorList>
            <person name="Muzny D."/>
            <person name="Qin X."/>
            <person name="Buhay C."/>
            <person name="Dugan-Rocha S."/>
            <person name="Ding Y."/>
            <person name="Chen G."/>
            <person name="Hawes A."/>
            <person name="Holder M."/>
            <person name="Jhangiani S."/>
            <person name="Johnson A."/>
            <person name="Khan Z."/>
            <person name="Li Z."/>
            <person name="Liu W."/>
            <person name="Liu X."/>
            <person name="Perez L."/>
            <person name="Shen H."/>
            <person name="Wang Q."/>
            <person name="Watt J."/>
            <person name="Xi L."/>
            <person name="Xin Y."/>
            <person name="Zhou J."/>
            <person name="Deng J."/>
            <person name="Jiang H."/>
            <person name="Liu Y."/>
            <person name="Qu J."/>
            <person name="Song X.-Z."/>
            <person name="Zhang L."/>
            <person name="Villasana D."/>
            <person name="Johnson A."/>
            <person name="Liu J."/>
            <person name="Liyanage D."/>
            <person name="Lorensuhewa L."/>
            <person name="Robinson T."/>
            <person name="Song A."/>
            <person name="Song B.-B."/>
            <person name="Dinh H."/>
            <person name="Thornton R."/>
            <person name="Coyle M."/>
            <person name="Francisco L."/>
            <person name="Jackson L."/>
            <person name="Javaid M."/>
            <person name="Korchina V."/>
            <person name="Kovar C."/>
            <person name="Mata R."/>
            <person name="Mathew T."/>
            <person name="Ngo R."/>
            <person name="Nguyen L."/>
            <person name="Nguyen N."/>
            <person name="Okwuonu G."/>
            <person name="Ongeri F."/>
            <person name="Pham C."/>
            <person name="Simmons D."/>
            <person name="Wilczek-Boney K."/>
            <person name="Hale W."/>
            <person name="Jakkamsetti A."/>
            <person name="Pham P."/>
            <person name="Ruth R."/>
            <person name="San Lucas F."/>
            <person name="Warren J."/>
            <person name="Zhang J."/>
            <person name="Zhao Z."/>
            <person name="Zhou C."/>
            <person name="Zhu D."/>
            <person name="Lee S."/>
            <person name="Bess C."/>
            <person name="Blankenburg K."/>
            <person name="Forbes L."/>
            <person name="Fu Q."/>
            <person name="Gubbala S."/>
            <person name="Hirani K."/>
            <person name="Jayaseelan J.C."/>
            <person name="Lara F."/>
            <person name="Munidasa M."/>
            <person name="Palculict T."/>
            <person name="Patil S."/>
            <person name="Pu L.-L."/>
            <person name="Saada N."/>
            <person name="Tang L."/>
            <person name="Weissenberger G."/>
            <person name="Zhu Y."/>
            <person name="Hemphill L."/>
            <person name="Shang Y."/>
            <person name="Youmans B."/>
            <person name="Ayvaz T."/>
            <person name="Ross M."/>
            <person name="Santibanez J."/>
            <person name="Aqrawi P."/>
            <person name="Gross S."/>
            <person name="Joshi V."/>
            <person name="Fowler G."/>
            <person name="Nazareth L."/>
            <person name="Reid J."/>
            <person name="Worley K."/>
            <person name="Petrosino J."/>
            <person name="Highlander S."/>
            <person name="Gibbs R."/>
        </authorList>
    </citation>
    <scope>NUCLEOTIDE SEQUENCE [LARGE SCALE GENOMIC DNA]</scope>
    <source>
        <strain evidence="1">ATCC 19414</strain>
    </source>
</reference>
<dbReference type="AlphaFoldDB" id="E7FXD9"/>
<dbReference type="Proteomes" id="UP000003028">
    <property type="component" value="Unassembled WGS sequence"/>
</dbReference>
<organism evidence="1 2">
    <name type="scientific">Erysipelothrix rhusiopathiae ATCC 19414</name>
    <dbReference type="NCBI Taxonomy" id="525280"/>
    <lineage>
        <taxon>Bacteria</taxon>
        <taxon>Bacillati</taxon>
        <taxon>Bacillota</taxon>
        <taxon>Erysipelotrichia</taxon>
        <taxon>Erysipelotrichales</taxon>
        <taxon>Erysipelotrichaceae</taxon>
        <taxon>Erysipelothrix</taxon>
    </lineage>
</organism>
<dbReference type="Gene3D" id="3.40.50.2300">
    <property type="match status" value="2"/>
</dbReference>
<name>E7FXD9_ERYRH</name>
<comment type="caution">
    <text evidence="1">The sequence shown here is derived from an EMBL/GenBank/DDBJ whole genome shotgun (WGS) entry which is preliminary data.</text>
</comment>
<dbReference type="InterPro" id="IPR028082">
    <property type="entry name" value="Peripla_BP_I"/>
</dbReference>
<dbReference type="PANTHER" id="PTHR35271">
    <property type="entry name" value="ABC TRANSPORTER, SUBSTRATE-BINDING LIPOPROTEIN-RELATED"/>
    <property type="match status" value="1"/>
</dbReference>
<dbReference type="PROSITE" id="PS51257">
    <property type="entry name" value="PROKAR_LIPOPROTEIN"/>
    <property type="match status" value="1"/>
</dbReference>
<dbReference type="InterPro" id="IPR007487">
    <property type="entry name" value="ABC_transpt-TYRBP-like"/>
</dbReference>
<sequence length="324" mass="34890">MKEEKKMKKIILMLIGALVLTGCMDSKQKEMRIGVIQWAEHPALADSLEGFKKGLDDHGLTDKISLEVKNANEDVGTAHLIANQFVRDSVDLIFVIATPAAQAAMNAVEKTEIPVIFSAVSDAKQAGLVDDLMQPGGNLTGVSDLPPLSKQVALIKEMLPDAKNIGILFNTSEINSRNQIDEVRGIAQDLEINVIEKGVSQANEIAIATQQLVQETDAIYIVNDNMIAAATGLVVDTANGANKPVFMAEVGQFDQGILASDSVSYKQLGEKAGEMAYEILVNRSAISSIPVYVSEQTELFVSENVASKLGISIPETVRERAVIQ</sequence>
<dbReference type="EMBL" id="ACLK02000003">
    <property type="protein sequence ID" value="EFY08163.1"/>
    <property type="molecule type" value="Genomic_DNA"/>
</dbReference>
<dbReference type="SUPFAM" id="SSF53822">
    <property type="entry name" value="Periplasmic binding protein-like I"/>
    <property type="match status" value="1"/>
</dbReference>
<proteinExistence type="predicted"/>
<gene>
    <name evidence="1" type="ORF">HMPREF0357_11316</name>
</gene>
<dbReference type="Pfam" id="PF04392">
    <property type="entry name" value="ABC_sub_bind"/>
    <property type="match status" value="1"/>
</dbReference>
<dbReference type="CDD" id="cd06325">
    <property type="entry name" value="PBP1_ABC_unchar_transporter"/>
    <property type="match status" value="1"/>
</dbReference>
<accession>E7FXD9</accession>
<protein>
    <submittedName>
        <fullName evidence="1">ABC transporter substrate binding protein</fullName>
    </submittedName>
</protein>
<keyword evidence="2" id="KW-1185">Reference proteome</keyword>
<dbReference type="PANTHER" id="PTHR35271:SF1">
    <property type="entry name" value="ABC TRANSPORTER, SUBSTRATE-BINDING LIPOPROTEIN"/>
    <property type="match status" value="1"/>
</dbReference>
<evidence type="ECO:0000313" key="1">
    <source>
        <dbReference type="EMBL" id="EFY08163.1"/>
    </source>
</evidence>
<evidence type="ECO:0000313" key="2">
    <source>
        <dbReference type="Proteomes" id="UP000003028"/>
    </source>
</evidence>
<dbReference type="STRING" id="1648.A2I91_07455"/>